<dbReference type="Proteomes" id="UP000705230">
    <property type="component" value="Unassembled WGS sequence"/>
</dbReference>
<proteinExistence type="inferred from homology"/>
<protein>
    <recommendedName>
        <fullName evidence="11">4-hydroxybenzoate polyprenyltransferase</fullName>
        <ecNumber evidence="11">2.5.1.39</ecNumber>
    </recommendedName>
</protein>
<dbReference type="AlphaFoldDB" id="A0A937JDQ1"/>
<dbReference type="InterPro" id="IPR000537">
    <property type="entry name" value="UbiA_prenyltransferase"/>
</dbReference>
<evidence type="ECO:0000256" key="12">
    <source>
        <dbReference type="SAM" id="Phobius"/>
    </source>
</evidence>
<evidence type="ECO:0000256" key="11">
    <source>
        <dbReference type="ARBA" id="ARBA00034524"/>
    </source>
</evidence>
<keyword evidence="4" id="KW-1003">Cell membrane</keyword>
<dbReference type="Gene3D" id="1.20.120.1780">
    <property type="entry name" value="UbiA prenyltransferase"/>
    <property type="match status" value="1"/>
</dbReference>
<evidence type="ECO:0000256" key="9">
    <source>
        <dbReference type="ARBA" id="ARBA00022989"/>
    </source>
</evidence>
<evidence type="ECO:0000256" key="2">
    <source>
        <dbReference type="ARBA" id="ARBA00004141"/>
    </source>
</evidence>
<keyword evidence="8 12" id="KW-0812">Transmembrane</keyword>
<comment type="subcellular location">
    <subcellularLocation>
        <location evidence="2">Membrane</location>
        <topology evidence="2">Multi-pass membrane protein</topology>
    </subcellularLocation>
</comment>
<dbReference type="PROSITE" id="PS00943">
    <property type="entry name" value="UBIA"/>
    <property type="match status" value="1"/>
</dbReference>
<keyword evidence="7" id="KW-0831">Ubiquinone biosynthesis</keyword>
<dbReference type="EMBL" id="JADHSG010000003">
    <property type="protein sequence ID" value="MBL6903234.1"/>
    <property type="molecule type" value="Genomic_DNA"/>
</dbReference>
<keyword evidence="10 12" id="KW-0472">Membrane</keyword>
<comment type="caution">
    <text evidence="13">The sequence shown here is derived from an EMBL/GenBank/DDBJ whole genome shotgun (WGS) entry which is preliminary data.</text>
</comment>
<evidence type="ECO:0000313" key="13">
    <source>
        <dbReference type="EMBL" id="MBL6903234.1"/>
    </source>
</evidence>
<sequence length="295" mass="33543">MSKIKSIISITRLNKPIGIYLLLYPSLISFTFAYQDYLNGSSEQLIEIPSYPLLIIICGCILVRSTGCVINDIFDYKFDKLVERTKDRPLANGNFSLKEAWLLFIFLGILSILLLFQTNAQTILIGFLTSFLIVLYPLTKRFLLGPQFFLAVTFSACVPIVFSMLGQLDNSTALLLYIGNAAWIISYDTYYAMGDADDDIKIGINSTPLWWKDKTIFLINMFKIIFLICLILIGLIKSFTPVWFIGLIGISFFFFHQNKLASNRKFLEAFKNNSYVGLALFILLQVELILSGIKF</sequence>
<evidence type="ECO:0000256" key="1">
    <source>
        <dbReference type="ARBA" id="ARBA00001946"/>
    </source>
</evidence>
<dbReference type="GO" id="GO:0005886">
    <property type="term" value="C:plasma membrane"/>
    <property type="evidence" value="ECO:0007669"/>
    <property type="project" value="TreeGrafter"/>
</dbReference>
<feature type="transmembrane region" description="Helical" evidence="12">
    <location>
        <begin position="148"/>
        <end position="168"/>
    </location>
</feature>
<keyword evidence="9 12" id="KW-1133">Transmembrane helix</keyword>
<feature type="transmembrane region" description="Helical" evidence="12">
    <location>
        <begin position="21"/>
        <end position="38"/>
    </location>
</feature>
<feature type="transmembrane region" description="Helical" evidence="12">
    <location>
        <begin position="174"/>
        <end position="194"/>
    </location>
</feature>
<evidence type="ECO:0000256" key="7">
    <source>
        <dbReference type="ARBA" id="ARBA00022688"/>
    </source>
</evidence>
<dbReference type="EC" id="2.5.1.39" evidence="11"/>
<feature type="transmembrane region" description="Helical" evidence="12">
    <location>
        <begin position="242"/>
        <end position="261"/>
    </location>
</feature>
<dbReference type="GO" id="GO:0008412">
    <property type="term" value="F:4-hydroxybenzoate polyprenyltransferase activity"/>
    <property type="evidence" value="ECO:0007669"/>
    <property type="project" value="UniProtKB-EC"/>
</dbReference>
<dbReference type="PANTHER" id="PTHR11048:SF28">
    <property type="entry name" value="4-HYDROXYBENZOATE POLYPRENYLTRANSFERASE, MITOCHONDRIAL"/>
    <property type="match status" value="1"/>
</dbReference>
<dbReference type="InterPro" id="IPR039653">
    <property type="entry name" value="Prenyltransferase"/>
</dbReference>
<keyword evidence="6" id="KW-0808">Transferase</keyword>
<dbReference type="FunFam" id="1.20.120.1780:FF:000001">
    <property type="entry name" value="4-hydroxybenzoate octaprenyltransferase"/>
    <property type="match status" value="1"/>
</dbReference>
<comment type="cofactor">
    <cofactor evidence="1">
        <name>Mg(2+)</name>
        <dbReference type="ChEBI" id="CHEBI:18420"/>
    </cofactor>
</comment>
<dbReference type="Pfam" id="PF01040">
    <property type="entry name" value="UbiA"/>
    <property type="match status" value="1"/>
</dbReference>
<dbReference type="CDD" id="cd13959">
    <property type="entry name" value="PT_UbiA_COQ2"/>
    <property type="match status" value="1"/>
</dbReference>
<evidence type="ECO:0000313" key="14">
    <source>
        <dbReference type="Proteomes" id="UP000705230"/>
    </source>
</evidence>
<dbReference type="GO" id="GO:0006744">
    <property type="term" value="P:ubiquinone biosynthetic process"/>
    <property type="evidence" value="ECO:0007669"/>
    <property type="project" value="UniProtKB-KW"/>
</dbReference>
<dbReference type="PANTHER" id="PTHR11048">
    <property type="entry name" value="PRENYLTRANSFERASES"/>
    <property type="match status" value="1"/>
</dbReference>
<keyword evidence="5" id="KW-0997">Cell inner membrane</keyword>
<feature type="transmembrane region" description="Helical" evidence="12">
    <location>
        <begin position="95"/>
        <end position="116"/>
    </location>
</feature>
<feature type="transmembrane region" description="Helical" evidence="12">
    <location>
        <begin position="273"/>
        <end position="293"/>
    </location>
</feature>
<organism evidence="13 14">
    <name type="scientific">SAR86 cluster bacterium</name>
    <dbReference type="NCBI Taxonomy" id="2030880"/>
    <lineage>
        <taxon>Bacteria</taxon>
        <taxon>Pseudomonadati</taxon>
        <taxon>Pseudomonadota</taxon>
        <taxon>Gammaproteobacteria</taxon>
        <taxon>SAR86 cluster</taxon>
    </lineage>
</organism>
<evidence type="ECO:0000256" key="5">
    <source>
        <dbReference type="ARBA" id="ARBA00022519"/>
    </source>
</evidence>
<evidence type="ECO:0000256" key="4">
    <source>
        <dbReference type="ARBA" id="ARBA00022475"/>
    </source>
</evidence>
<evidence type="ECO:0000256" key="3">
    <source>
        <dbReference type="ARBA" id="ARBA00005985"/>
    </source>
</evidence>
<name>A0A937JDQ1_9GAMM</name>
<accession>A0A937JDQ1</accession>
<dbReference type="Gene3D" id="1.10.357.140">
    <property type="entry name" value="UbiA prenyltransferase"/>
    <property type="match status" value="1"/>
</dbReference>
<dbReference type="InterPro" id="IPR030470">
    <property type="entry name" value="UbiA_prenylTrfase_CS"/>
</dbReference>
<evidence type="ECO:0000256" key="8">
    <source>
        <dbReference type="ARBA" id="ARBA00022692"/>
    </source>
</evidence>
<evidence type="ECO:0000256" key="10">
    <source>
        <dbReference type="ARBA" id="ARBA00023136"/>
    </source>
</evidence>
<dbReference type="InterPro" id="IPR044878">
    <property type="entry name" value="UbiA_sf"/>
</dbReference>
<evidence type="ECO:0000256" key="6">
    <source>
        <dbReference type="ARBA" id="ARBA00022679"/>
    </source>
</evidence>
<comment type="similarity">
    <text evidence="3">Belongs to the UbiA prenyltransferase family.</text>
</comment>
<feature type="transmembrane region" description="Helical" evidence="12">
    <location>
        <begin position="50"/>
        <end position="74"/>
    </location>
</feature>
<gene>
    <name evidence="13" type="ORF">ISR29_03430</name>
</gene>
<reference evidence="13" key="1">
    <citation type="submission" date="2020-10" db="EMBL/GenBank/DDBJ databases">
        <title>Microbiome of the Black Sea water column analyzed by genome centric metagenomics.</title>
        <authorList>
            <person name="Cabello-Yeves P.J."/>
            <person name="Callieri C."/>
            <person name="Picazo A."/>
            <person name="Mehrshad M."/>
            <person name="Haro-Moreno J.M."/>
            <person name="Roda-Garcia J."/>
            <person name="Dzembekova N."/>
            <person name="Slabakova V."/>
            <person name="Slabakova N."/>
            <person name="Moncheva S."/>
            <person name="Rodriguez-Valera F."/>
        </authorList>
    </citation>
    <scope>NUCLEOTIDE SEQUENCE</scope>
    <source>
        <strain evidence="13">BS30m-G43</strain>
    </source>
</reference>